<keyword evidence="4 9" id="KW-0812">Transmembrane</keyword>
<evidence type="ECO:0000256" key="6">
    <source>
        <dbReference type="ARBA" id="ARBA00022801"/>
    </source>
</evidence>
<keyword evidence="8 9" id="KW-0472">Membrane</keyword>
<comment type="pathway">
    <text evidence="9">Protein modification; lipoprotein biosynthesis (signal peptide cleavage).</text>
</comment>
<accession>A0ABU3R3F0</accession>
<keyword evidence="12" id="KW-1185">Reference proteome</keyword>
<comment type="subcellular location">
    <subcellularLocation>
        <location evidence="9">Cell membrane</location>
        <topology evidence="9">Multi-pass membrane protein</topology>
    </subcellularLocation>
</comment>
<feature type="transmembrane region" description="Helical" evidence="9">
    <location>
        <begin position="95"/>
        <end position="113"/>
    </location>
</feature>
<name>A0ABU3R3F0_9GAMM</name>
<sequence length="180" mass="20383">MLNAFKETGLKFLALSLLLIIADQFSKIWIINNLALYADINVLPIFDITYVRNYGAAFSFLSDAGGWQHYFFTGIALVISVLLIYWMYKTPVKQTWLLAAYALILSGAIGNVMDRLNYGYVVDFLHFYYQDWHFPAFNIADMAISLGAGLLILDAIFEQKNSAQSENQSAENDSPKQVKK</sequence>
<dbReference type="GO" id="GO:0004190">
    <property type="term" value="F:aspartic-type endopeptidase activity"/>
    <property type="evidence" value="ECO:0007669"/>
    <property type="project" value="UniProtKB-EC"/>
</dbReference>
<organism evidence="11 12">
    <name type="scientific">Psychrosphaera aquimarina</name>
    <dbReference type="NCBI Taxonomy" id="2044854"/>
    <lineage>
        <taxon>Bacteria</taxon>
        <taxon>Pseudomonadati</taxon>
        <taxon>Pseudomonadota</taxon>
        <taxon>Gammaproteobacteria</taxon>
        <taxon>Alteromonadales</taxon>
        <taxon>Pseudoalteromonadaceae</taxon>
        <taxon>Psychrosphaera</taxon>
    </lineage>
</organism>
<evidence type="ECO:0000256" key="7">
    <source>
        <dbReference type="ARBA" id="ARBA00022989"/>
    </source>
</evidence>
<protein>
    <recommendedName>
        <fullName evidence="9">Lipoprotein signal peptidase</fullName>
        <ecNumber evidence="9">3.4.23.36</ecNumber>
    </recommendedName>
    <alternativeName>
        <fullName evidence="9">Prolipoprotein signal peptidase</fullName>
    </alternativeName>
    <alternativeName>
        <fullName evidence="9">Signal peptidase II</fullName>
        <shortName evidence="9">SPase II</shortName>
    </alternativeName>
</protein>
<evidence type="ECO:0000313" key="11">
    <source>
        <dbReference type="EMBL" id="MDU0114204.1"/>
    </source>
</evidence>
<comment type="function">
    <text evidence="9">This protein specifically catalyzes the removal of signal peptides from prolipoproteins.</text>
</comment>
<comment type="caution">
    <text evidence="11">The sequence shown here is derived from an EMBL/GenBank/DDBJ whole genome shotgun (WGS) entry which is preliminary data.</text>
</comment>
<dbReference type="HAMAP" id="MF_00161">
    <property type="entry name" value="LspA"/>
    <property type="match status" value="1"/>
</dbReference>
<dbReference type="Proteomes" id="UP001257914">
    <property type="component" value="Unassembled WGS sequence"/>
</dbReference>
<reference evidence="11 12" key="1">
    <citation type="submission" date="2023-10" db="EMBL/GenBank/DDBJ databases">
        <title>Psychrosphaera aquimaarina strain SW33 isolated from seawater.</title>
        <authorList>
            <person name="Bayburt H."/>
            <person name="Kim J.M."/>
            <person name="Choi B.J."/>
            <person name="Jeon C.O."/>
        </authorList>
    </citation>
    <scope>NUCLEOTIDE SEQUENCE [LARGE SCALE GENOMIC DNA]</scope>
    <source>
        <strain evidence="11 12">KCTC 52743</strain>
    </source>
</reference>
<dbReference type="Pfam" id="PF01252">
    <property type="entry name" value="Peptidase_A8"/>
    <property type="match status" value="1"/>
</dbReference>
<dbReference type="InterPro" id="IPR001872">
    <property type="entry name" value="Peptidase_A8"/>
</dbReference>
<comment type="caution">
    <text evidence="9">Lacks conserved residue(s) required for the propagation of feature annotation.</text>
</comment>
<evidence type="ECO:0000256" key="8">
    <source>
        <dbReference type="ARBA" id="ARBA00023136"/>
    </source>
</evidence>
<keyword evidence="3 9" id="KW-0645">Protease</keyword>
<evidence type="ECO:0000313" key="12">
    <source>
        <dbReference type="Proteomes" id="UP001257914"/>
    </source>
</evidence>
<gene>
    <name evidence="9 11" type="primary">lspA</name>
    <name evidence="11" type="ORF">RT723_14645</name>
</gene>
<evidence type="ECO:0000256" key="3">
    <source>
        <dbReference type="ARBA" id="ARBA00022670"/>
    </source>
</evidence>
<dbReference type="NCBIfam" id="TIGR00077">
    <property type="entry name" value="lspA"/>
    <property type="match status" value="1"/>
</dbReference>
<evidence type="ECO:0000256" key="10">
    <source>
        <dbReference type="RuleBase" id="RU004181"/>
    </source>
</evidence>
<comment type="similarity">
    <text evidence="1 9 10">Belongs to the peptidase A8 family.</text>
</comment>
<keyword evidence="6 9" id="KW-0378">Hydrolase</keyword>
<evidence type="ECO:0000256" key="9">
    <source>
        <dbReference type="HAMAP-Rule" id="MF_00161"/>
    </source>
</evidence>
<feature type="active site" evidence="9">
    <location>
        <position position="141"/>
    </location>
</feature>
<dbReference type="EMBL" id="JAWCUA010000010">
    <property type="protein sequence ID" value="MDU0114204.1"/>
    <property type="molecule type" value="Genomic_DNA"/>
</dbReference>
<comment type="catalytic activity">
    <reaction evidence="9">
        <text>Release of signal peptides from bacterial membrane prolipoproteins. Hydrolyzes -Xaa-Yaa-Zaa-|-(S,diacylglyceryl)Cys-, in which Xaa is hydrophobic (preferably Leu), and Yaa (Ala or Ser) and Zaa (Gly or Ala) have small, neutral side chains.</text>
        <dbReference type="EC" id="3.4.23.36"/>
    </reaction>
</comment>
<dbReference type="RefSeq" id="WP_315947813.1">
    <property type="nucleotide sequence ID" value="NZ_JAWCUA010000010.1"/>
</dbReference>
<keyword evidence="7 9" id="KW-1133">Transmembrane helix</keyword>
<feature type="transmembrane region" description="Helical" evidence="9">
    <location>
        <begin position="67"/>
        <end position="88"/>
    </location>
</feature>
<keyword evidence="2 9" id="KW-1003">Cell membrane</keyword>
<feature type="transmembrane region" description="Helical" evidence="9">
    <location>
        <begin position="133"/>
        <end position="157"/>
    </location>
</feature>
<feature type="active site" evidence="9">
    <location>
        <position position="123"/>
    </location>
</feature>
<evidence type="ECO:0000256" key="5">
    <source>
        <dbReference type="ARBA" id="ARBA00022750"/>
    </source>
</evidence>
<dbReference type="PRINTS" id="PR00781">
    <property type="entry name" value="LIPOSIGPTASE"/>
</dbReference>
<evidence type="ECO:0000256" key="1">
    <source>
        <dbReference type="ARBA" id="ARBA00006139"/>
    </source>
</evidence>
<evidence type="ECO:0000256" key="2">
    <source>
        <dbReference type="ARBA" id="ARBA00022475"/>
    </source>
</evidence>
<evidence type="ECO:0000256" key="4">
    <source>
        <dbReference type="ARBA" id="ARBA00022692"/>
    </source>
</evidence>
<dbReference type="PANTHER" id="PTHR33695">
    <property type="entry name" value="LIPOPROTEIN SIGNAL PEPTIDASE"/>
    <property type="match status" value="1"/>
</dbReference>
<dbReference type="PANTHER" id="PTHR33695:SF1">
    <property type="entry name" value="LIPOPROTEIN SIGNAL PEPTIDASE"/>
    <property type="match status" value="1"/>
</dbReference>
<keyword evidence="5 9" id="KW-0064">Aspartyl protease</keyword>
<dbReference type="EC" id="3.4.23.36" evidence="9"/>
<proteinExistence type="inferred from homology"/>